<evidence type="ECO:0000259" key="3">
    <source>
        <dbReference type="Pfam" id="PF24779"/>
    </source>
</evidence>
<accession>A0A0D3KDY7</accession>
<protein>
    <recommendedName>
        <fullName evidence="3">UTP23 sensor motif region domain-containing protein</fullName>
    </recommendedName>
</protein>
<feature type="domain" description="UTP23 sensor motif region" evidence="3">
    <location>
        <begin position="177"/>
        <end position="195"/>
    </location>
</feature>
<evidence type="ECO:0000256" key="2">
    <source>
        <dbReference type="SAM" id="MobiDB-lite"/>
    </source>
</evidence>
<keyword evidence="1" id="KW-0539">Nucleus</keyword>
<dbReference type="Gene3D" id="3.40.50.1010">
    <property type="entry name" value="5'-nuclease"/>
    <property type="match status" value="1"/>
</dbReference>
<dbReference type="RefSeq" id="XP_005786401.1">
    <property type="nucleotide sequence ID" value="XM_005786344.1"/>
</dbReference>
<sequence>MRIGKKSRARRTLGFYRSAFGIKQPYRVLAAANLGLDLRVELPKVLGGRAEVVVTRAVVAELRSLGKEFKSATATAKRLPKLDSTGSGQAGAASASVLSAVENGNARRLCVLTEDAALQQRLAALSGVPLLRFARQVIVLEPPQRDERAAAEGAAEELARANDRRAALAPDAPDAAPKKRKRLREPNPLSCKKKKPAPAPTSSGASGEAGNTRTRAHAPENFLRDSGAARLRCCFAVREQLQLRFFSREI</sequence>
<dbReference type="Proteomes" id="UP000013827">
    <property type="component" value="Unassembled WGS sequence"/>
</dbReference>
<dbReference type="InterPro" id="IPR057776">
    <property type="entry name" value="UTP23_sensor"/>
</dbReference>
<dbReference type="STRING" id="2903.R1DG58"/>
<dbReference type="GO" id="GO:0032040">
    <property type="term" value="C:small-subunit processome"/>
    <property type="evidence" value="ECO:0007669"/>
    <property type="project" value="InterPro"/>
</dbReference>
<dbReference type="HOGENOM" id="CLU_053567_2_1_1"/>
<dbReference type="PaxDb" id="2903-EOD33972"/>
<name>A0A0D3KDY7_EMIH1</name>
<evidence type="ECO:0000313" key="4">
    <source>
        <dbReference type="EnsemblProtists" id="EOD33972"/>
    </source>
</evidence>
<reference evidence="5" key="1">
    <citation type="journal article" date="2013" name="Nature">
        <title>Pan genome of the phytoplankton Emiliania underpins its global distribution.</title>
        <authorList>
            <person name="Read B.A."/>
            <person name="Kegel J."/>
            <person name="Klute M.J."/>
            <person name="Kuo A."/>
            <person name="Lefebvre S.C."/>
            <person name="Maumus F."/>
            <person name="Mayer C."/>
            <person name="Miller J."/>
            <person name="Monier A."/>
            <person name="Salamov A."/>
            <person name="Young J."/>
            <person name="Aguilar M."/>
            <person name="Claverie J.M."/>
            <person name="Frickenhaus S."/>
            <person name="Gonzalez K."/>
            <person name="Herman E.K."/>
            <person name="Lin Y.C."/>
            <person name="Napier J."/>
            <person name="Ogata H."/>
            <person name="Sarno A.F."/>
            <person name="Shmutz J."/>
            <person name="Schroeder D."/>
            <person name="de Vargas C."/>
            <person name="Verret F."/>
            <person name="von Dassow P."/>
            <person name="Valentin K."/>
            <person name="Van de Peer Y."/>
            <person name="Wheeler G."/>
            <person name="Dacks J.B."/>
            <person name="Delwiche C.F."/>
            <person name="Dyhrman S.T."/>
            <person name="Glockner G."/>
            <person name="John U."/>
            <person name="Richards T."/>
            <person name="Worden A.Z."/>
            <person name="Zhang X."/>
            <person name="Grigoriev I.V."/>
            <person name="Allen A.E."/>
            <person name="Bidle K."/>
            <person name="Borodovsky M."/>
            <person name="Bowler C."/>
            <person name="Brownlee C."/>
            <person name="Cock J.M."/>
            <person name="Elias M."/>
            <person name="Gladyshev V.N."/>
            <person name="Groth M."/>
            <person name="Guda C."/>
            <person name="Hadaegh A."/>
            <person name="Iglesias-Rodriguez M.D."/>
            <person name="Jenkins J."/>
            <person name="Jones B.M."/>
            <person name="Lawson T."/>
            <person name="Leese F."/>
            <person name="Lindquist E."/>
            <person name="Lobanov A."/>
            <person name="Lomsadze A."/>
            <person name="Malik S.B."/>
            <person name="Marsh M.E."/>
            <person name="Mackinder L."/>
            <person name="Mock T."/>
            <person name="Mueller-Roeber B."/>
            <person name="Pagarete A."/>
            <person name="Parker M."/>
            <person name="Probert I."/>
            <person name="Quesneville H."/>
            <person name="Raines C."/>
            <person name="Rensing S.A."/>
            <person name="Riano-Pachon D.M."/>
            <person name="Richier S."/>
            <person name="Rokitta S."/>
            <person name="Shiraiwa Y."/>
            <person name="Soanes D.M."/>
            <person name="van der Giezen M."/>
            <person name="Wahlund T.M."/>
            <person name="Williams B."/>
            <person name="Wilson W."/>
            <person name="Wolfe G."/>
            <person name="Wurch L.L."/>
        </authorList>
    </citation>
    <scope>NUCLEOTIDE SEQUENCE</scope>
</reference>
<proteinExistence type="predicted"/>
<dbReference type="Pfam" id="PF24779">
    <property type="entry name" value="UTP23_sensor"/>
    <property type="match status" value="1"/>
</dbReference>
<evidence type="ECO:0000256" key="1">
    <source>
        <dbReference type="ARBA" id="ARBA00023242"/>
    </source>
</evidence>
<dbReference type="InterPro" id="IPR006984">
    <property type="entry name" value="Fcf1/UTP23"/>
</dbReference>
<dbReference type="AlphaFoldDB" id="A0A0D3KDY7"/>
<keyword evidence="5" id="KW-1185">Reference proteome</keyword>
<dbReference type="GeneID" id="17279243"/>
<feature type="compositionally biased region" description="Basic and acidic residues" evidence="2">
    <location>
        <begin position="157"/>
        <end position="166"/>
    </location>
</feature>
<evidence type="ECO:0000313" key="5">
    <source>
        <dbReference type="Proteomes" id="UP000013827"/>
    </source>
</evidence>
<dbReference type="Pfam" id="PF04900">
    <property type="entry name" value="Fcf1"/>
    <property type="match status" value="1"/>
</dbReference>
<dbReference type="OMA" id="HTSGLQM"/>
<feature type="compositionally biased region" description="Low complexity" evidence="2">
    <location>
        <begin position="200"/>
        <end position="210"/>
    </location>
</feature>
<reference evidence="4" key="2">
    <citation type="submission" date="2024-10" db="UniProtKB">
        <authorList>
            <consortium name="EnsemblProtists"/>
        </authorList>
    </citation>
    <scope>IDENTIFICATION</scope>
</reference>
<dbReference type="eggNOG" id="KOG3164">
    <property type="taxonomic scope" value="Eukaryota"/>
</dbReference>
<organism evidence="4 5">
    <name type="scientific">Emiliania huxleyi (strain CCMP1516)</name>
    <dbReference type="NCBI Taxonomy" id="280463"/>
    <lineage>
        <taxon>Eukaryota</taxon>
        <taxon>Haptista</taxon>
        <taxon>Haptophyta</taxon>
        <taxon>Prymnesiophyceae</taxon>
        <taxon>Isochrysidales</taxon>
        <taxon>Noelaerhabdaceae</taxon>
        <taxon>Emiliania</taxon>
    </lineage>
</organism>
<feature type="region of interest" description="Disordered" evidence="2">
    <location>
        <begin position="145"/>
        <end position="221"/>
    </location>
</feature>
<dbReference type="PANTHER" id="PTHR12416">
    <property type="entry name" value="RRNA-PROCESSING PROTEIN UTP23 HOMOLOG"/>
    <property type="match status" value="1"/>
</dbReference>
<dbReference type="KEGG" id="ehx:EMIHUDRAFT_229080"/>
<dbReference type="EnsemblProtists" id="EOD33972">
    <property type="protein sequence ID" value="EOD33972"/>
    <property type="gene ID" value="EMIHUDRAFT_229080"/>
</dbReference>